<evidence type="ECO:0000313" key="3">
    <source>
        <dbReference type="EMBL" id="MCU6761843.1"/>
    </source>
</evidence>
<name>A0ABT2TI08_9FIRM</name>
<organism evidence="3 4">
    <name type="scientific">Brotonthovivens ammoniilytica</name>
    <dbReference type="NCBI Taxonomy" id="2981725"/>
    <lineage>
        <taxon>Bacteria</taxon>
        <taxon>Bacillati</taxon>
        <taxon>Bacillota</taxon>
        <taxon>Clostridia</taxon>
        <taxon>Lachnospirales</taxon>
        <taxon>Lachnospiraceae</taxon>
        <taxon>Brotonthovivens</taxon>
    </lineage>
</organism>
<dbReference type="InterPro" id="IPR008681">
    <property type="entry name" value="Neg-reg_MecA"/>
</dbReference>
<dbReference type="InterPro" id="IPR038471">
    <property type="entry name" value="MecA_C_sf"/>
</dbReference>
<dbReference type="Gene3D" id="3.30.70.1950">
    <property type="match status" value="1"/>
</dbReference>
<dbReference type="PANTHER" id="PTHR39161:SF1">
    <property type="entry name" value="ADAPTER PROTEIN MECA 1"/>
    <property type="match status" value="1"/>
</dbReference>
<accession>A0ABT2TI08</accession>
<dbReference type="RefSeq" id="WP_158424624.1">
    <property type="nucleotide sequence ID" value="NZ_JAOQJQ010000002.1"/>
</dbReference>
<feature type="region of interest" description="Disordered" evidence="2">
    <location>
        <begin position="91"/>
        <end position="115"/>
    </location>
</feature>
<dbReference type="Proteomes" id="UP001652442">
    <property type="component" value="Unassembled WGS sequence"/>
</dbReference>
<feature type="compositionally biased region" description="Acidic residues" evidence="2">
    <location>
        <begin position="97"/>
        <end position="113"/>
    </location>
</feature>
<dbReference type="PANTHER" id="PTHR39161">
    <property type="entry name" value="ADAPTER PROTEIN MECA"/>
    <property type="match status" value="1"/>
</dbReference>
<comment type="caution">
    <text evidence="3">The sequence shown here is derived from an EMBL/GenBank/DDBJ whole genome shotgun (WGS) entry which is preliminary data.</text>
</comment>
<dbReference type="EMBL" id="JAOQJQ010000002">
    <property type="protein sequence ID" value="MCU6761843.1"/>
    <property type="molecule type" value="Genomic_DNA"/>
</dbReference>
<comment type="similarity">
    <text evidence="1">Belongs to the MecA family.</text>
</comment>
<sequence length="253" mass="28671">MKIEKVNDNQIRCTLTREDLDSRHIKLSELAYGSENAKSLFRDMMQQASVEYGFEADDIPLMIEAIPLSSETIMLIITKVESPEELDTRFSNFTNTSDEEPAEDTSADGDNPFEENHSQDIIELFEQIRREKDSSQTSAEADSGQTEKAPAKQLTKMFALQDLDTAILISGFLKDFYTGDSALYKNQKDNTYHLVVRQGAHSLSEFHKIYNTISEYTKSEPYTPGAEAYYREHGKTILNSHALQKLTELSSIS</sequence>
<keyword evidence="4" id="KW-1185">Reference proteome</keyword>
<evidence type="ECO:0000256" key="1">
    <source>
        <dbReference type="ARBA" id="ARBA00005397"/>
    </source>
</evidence>
<protein>
    <submittedName>
        <fullName evidence="3">Adaptor protein MecA</fullName>
    </submittedName>
</protein>
<evidence type="ECO:0000256" key="2">
    <source>
        <dbReference type="SAM" id="MobiDB-lite"/>
    </source>
</evidence>
<proteinExistence type="inferred from homology"/>
<gene>
    <name evidence="3" type="ORF">OCV88_05745</name>
</gene>
<reference evidence="3 4" key="1">
    <citation type="journal article" date="2021" name="ISME Commun">
        <title>Automated analysis of genomic sequences facilitates high-throughput and comprehensive description of bacteria.</title>
        <authorList>
            <person name="Hitch T.C.A."/>
        </authorList>
    </citation>
    <scope>NUCLEOTIDE SEQUENCE [LARGE SCALE GENOMIC DNA]</scope>
    <source>
        <strain evidence="3 4">Sanger_109</strain>
    </source>
</reference>
<dbReference type="Pfam" id="PF05389">
    <property type="entry name" value="MecA"/>
    <property type="match status" value="1"/>
</dbReference>
<evidence type="ECO:0000313" key="4">
    <source>
        <dbReference type="Proteomes" id="UP001652442"/>
    </source>
</evidence>